<keyword evidence="2" id="KW-0808">Transferase</keyword>
<dbReference type="CDD" id="cd00761">
    <property type="entry name" value="Glyco_tranf_GTA_type"/>
    <property type="match status" value="1"/>
</dbReference>
<reference evidence="2 3" key="1">
    <citation type="submission" date="2020-07" db="EMBL/GenBank/DDBJ databases">
        <title>Sequencing the genomes of 1000 actinobacteria strains.</title>
        <authorList>
            <person name="Klenk H.-P."/>
        </authorList>
    </citation>
    <scope>NUCLEOTIDE SEQUENCE [LARGE SCALE GENOMIC DNA]</scope>
    <source>
        <strain evidence="2 3">DSM 100723</strain>
    </source>
</reference>
<dbReference type="InterPro" id="IPR050834">
    <property type="entry name" value="Glycosyltransf_2"/>
</dbReference>
<dbReference type="RefSeq" id="WP_182559862.1">
    <property type="nucleotide sequence ID" value="NZ_JACGWT010000003.1"/>
</dbReference>
<gene>
    <name evidence="2" type="ORF">FHX74_001867</name>
</gene>
<dbReference type="Gene3D" id="3.90.550.10">
    <property type="entry name" value="Spore Coat Polysaccharide Biosynthesis Protein SpsA, Chain A"/>
    <property type="match status" value="1"/>
</dbReference>
<accession>A0A7W3P5T7</accession>
<dbReference type="EMBL" id="JACGWT010000003">
    <property type="protein sequence ID" value="MBA8794248.1"/>
    <property type="molecule type" value="Genomic_DNA"/>
</dbReference>
<keyword evidence="3" id="KW-1185">Reference proteome</keyword>
<protein>
    <submittedName>
        <fullName evidence="2">Glycosyltransferase involved in cell wall biosynthesis</fullName>
    </submittedName>
</protein>
<dbReference type="GO" id="GO:0016740">
    <property type="term" value="F:transferase activity"/>
    <property type="evidence" value="ECO:0007669"/>
    <property type="project" value="UniProtKB-KW"/>
</dbReference>
<evidence type="ECO:0000259" key="1">
    <source>
        <dbReference type="Pfam" id="PF00535"/>
    </source>
</evidence>
<feature type="domain" description="Glycosyltransferase 2-like" evidence="1">
    <location>
        <begin position="12"/>
        <end position="127"/>
    </location>
</feature>
<sequence length="330" mass="36481">MTQEPEVTPEVTVVIPSHNRRRLMARTLHAVLAQRDVALEVLVVDDGSRDDTTAWLSAHPDPRVHAHRHPEPRGVSAARNTGLASARGRWVAFTDDDDLWAPDKLRLQLDALADDPGTRWSCVGAVNVDLGARPHLWHLPLESRDLGVTLLRINCVPGGGSGVLVDRALAVELGGFDEAISNLADWDFYIRLGLAAPVAPVHRLLVGYLVDAGGMAHGIGRSEREYRYLDVKHERDRRARGVELDRVNWLSYLGGLAYHSGQRATATRLHGTLAARHGQSRSVRTAVGSWLPLSVKRARQAAWLTRSPLPEPCEWLEPYQSGWLDDPRGD</sequence>
<dbReference type="InterPro" id="IPR001173">
    <property type="entry name" value="Glyco_trans_2-like"/>
</dbReference>
<dbReference type="PANTHER" id="PTHR43685">
    <property type="entry name" value="GLYCOSYLTRANSFERASE"/>
    <property type="match status" value="1"/>
</dbReference>
<dbReference type="AlphaFoldDB" id="A0A7W3P5T7"/>
<dbReference type="Proteomes" id="UP000523079">
    <property type="component" value="Unassembled WGS sequence"/>
</dbReference>
<organism evidence="2 3">
    <name type="scientific">Microlunatus kandeliicorticis</name>
    <dbReference type="NCBI Taxonomy" id="1759536"/>
    <lineage>
        <taxon>Bacteria</taxon>
        <taxon>Bacillati</taxon>
        <taxon>Actinomycetota</taxon>
        <taxon>Actinomycetes</taxon>
        <taxon>Propionibacteriales</taxon>
        <taxon>Propionibacteriaceae</taxon>
        <taxon>Microlunatus</taxon>
    </lineage>
</organism>
<dbReference type="PANTHER" id="PTHR43685:SF2">
    <property type="entry name" value="GLYCOSYLTRANSFERASE 2-LIKE DOMAIN-CONTAINING PROTEIN"/>
    <property type="match status" value="1"/>
</dbReference>
<dbReference type="SUPFAM" id="SSF53448">
    <property type="entry name" value="Nucleotide-diphospho-sugar transferases"/>
    <property type="match status" value="1"/>
</dbReference>
<proteinExistence type="predicted"/>
<comment type="caution">
    <text evidence="2">The sequence shown here is derived from an EMBL/GenBank/DDBJ whole genome shotgun (WGS) entry which is preliminary data.</text>
</comment>
<evidence type="ECO:0000313" key="2">
    <source>
        <dbReference type="EMBL" id="MBA8794248.1"/>
    </source>
</evidence>
<evidence type="ECO:0000313" key="3">
    <source>
        <dbReference type="Proteomes" id="UP000523079"/>
    </source>
</evidence>
<name>A0A7W3P5T7_9ACTN</name>
<dbReference type="InterPro" id="IPR029044">
    <property type="entry name" value="Nucleotide-diphossugar_trans"/>
</dbReference>
<dbReference type="Pfam" id="PF00535">
    <property type="entry name" value="Glycos_transf_2"/>
    <property type="match status" value="1"/>
</dbReference>